<dbReference type="AlphaFoldDB" id="A0A645EQ86"/>
<proteinExistence type="predicted"/>
<accession>A0A645EQ86</accession>
<organism evidence="1">
    <name type="scientific">bioreactor metagenome</name>
    <dbReference type="NCBI Taxonomy" id="1076179"/>
    <lineage>
        <taxon>unclassified sequences</taxon>
        <taxon>metagenomes</taxon>
        <taxon>ecological metagenomes</taxon>
    </lineage>
</organism>
<protein>
    <submittedName>
        <fullName evidence="1">Uncharacterized protein</fullName>
    </submittedName>
</protein>
<name>A0A645EQ86_9ZZZZ</name>
<dbReference type="EMBL" id="VSSQ01049352">
    <property type="protein sequence ID" value="MPN03432.1"/>
    <property type="molecule type" value="Genomic_DNA"/>
</dbReference>
<gene>
    <name evidence="1" type="ORF">SDC9_150662</name>
</gene>
<sequence length="114" mass="12178">MNRRNNSGRGAAAADLLHHEGVGQFVAALAAVLLGIGHAQHTELLQLFDGLERKALFLVYFGGDGGELGLSELAKHLPGKLMLLAQFEIHVAFSSLLGVRSYFGPVNPKSQESI</sequence>
<comment type="caution">
    <text evidence="1">The sequence shown here is derived from an EMBL/GenBank/DDBJ whole genome shotgun (WGS) entry which is preliminary data.</text>
</comment>
<evidence type="ECO:0000313" key="1">
    <source>
        <dbReference type="EMBL" id="MPN03432.1"/>
    </source>
</evidence>
<reference evidence="1" key="1">
    <citation type="submission" date="2019-08" db="EMBL/GenBank/DDBJ databases">
        <authorList>
            <person name="Kucharzyk K."/>
            <person name="Murdoch R.W."/>
            <person name="Higgins S."/>
            <person name="Loffler F."/>
        </authorList>
    </citation>
    <scope>NUCLEOTIDE SEQUENCE</scope>
</reference>